<proteinExistence type="predicted"/>
<reference evidence="3" key="1">
    <citation type="submission" date="2016-10" db="EMBL/GenBank/DDBJ databases">
        <authorList>
            <person name="Varghese N."/>
            <person name="Submissions S."/>
        </authorList>
    </citation>
    <scope>NUCLEOTIDE SEQUENCE [LARGE SCALE GENOMIC DNA]</scope>
    <source>
        <strain evidence="3">ATCC 25963</strain>
    </source>
</reference>
<evidence type="ECO:0000313" key="2">
    <source>
        <dbReference type="EMBL" id="SFF33405.1"/>
    </source>
</evidence>
<dbReference type="AlphaFoldDB" id="A0A1I2HT87"/>
<feature type="transmembrane region" description="Helical" evidence="1">
    <location>
        <begin position="103"/>
        <end position="121"/>
    </location>
</feature>
<organism evidence="2 3">
    <name type="scientific">Nannocystis exedens</name>
    <dbReference type="NCBI Taxonomy" id="54"/>
    <lineage>
        <taxon>Bacteria</taxon>
        <taxon>Pseudomonadati</taxon>
        <taxon>Myxococcota</taxon>
        <taxon>Polyangia</taxon>
        <taxon>Nannocystales</taxon>
        <taxon>Nannocystaceae</taxon>
        <taxon>Nannocystis</taxon>
    </lineage>
</organism>
<feature type="transmembrane region" description="Helical" evidence="1">
    <location>
        <begin position="128"/>
        <end position="147"/>
    </location>
</feature>
<keyword evidence="3" id="KW-1185">Reference proteome</keyword>
<accession>A0A1I2HT87</accession>
<name>A0A1I2HT87_9BACT</name>
<gene>
    <name evidence="2" type="ORF">SAMN02745121_08215</name>
</gene>
<dbReference type="EMBL" id="FOMX01000048">
    <property type="protein sequence ID" value="SFF33405.1"/>
    <property type="molecule type" value="Genomic_DNA"/>
</dbReference>
<protein>
    <submittedName>
        <fullName evidence="2">Uncharacterized protein</fullName>
    </submittedName>
</protein>
<keyword evidence="1" id="KW-0472">Membrane</keyword>
<dbReference type="Proteomes" id="UP000199400">
    <property type="component" value="Unassembled WGS sequence"/>
</dbReference>
<evidence type="ECO:0000256" key="1">
    <source>
        <dbReference type="SAM" id="Phobius"/>
    </source>
</evidence>
<dbReference type="RefSeq" id="WP_096331077.1">
    <property type="nucleotide sequence ID" value="NZ_FOMX01000048.1"/>
</dbReference>
<keyword evidence="1" id="KW-1133">Transmembrane helix</keyword>
<sequence length="160" mass="16936">MANGNGKKREDSSEGFLESMEENFKKSYAGRLKKARDLQRQAEVKADAEALRAASTLEEAERRIAEIKRGNAINLAEICGSAVAGLALGVTAQKMADVRVQGVPVDGVLGLAGIGMGLALNEDFPVRAVFAVGGSMFLAGTLVYGYLVPQVPEQPETPEV</sequence>
<feature type="transmembrane region" description="Helical" evidence="1">
    <location>
        <begin position="72"/>
        <end position="91"/>
    </location>
</feature>
<evidence type="ECO:0000313" key="3">
    <source>
        <dbReference type="Proteomes" id="UP000199400"/>
    </source>
</evidence>
<keyword evidence="1" id="KW-0812">Transmembrane</keyword>
<dbReference type="STRING" id="54.SAMN02745121_08215"/>